<reference evidence="2 3" key="1">
    <citation type="submission" date="2022-01" db="EMBL/GenBank/DDBJ databases">
        <authorList>
            <person name="Huang Y."/>
        </authorList>
    </citation>
    <scope>NUCLEOTIDE SEQUENCE [LARGE SCALE GENOMIC DNA]</scope>
    <source>
        <strain evidence="2 3">HY366</strain>
    </source>
</reference>
<accession>A0ABS9IWP0</accession>
<gene>
    <name evidence="2" type="ORF">L5G33_16110</name>
</gene>
<organism evidence="2 3">
    <name type="scientific">Gordonia liuliyuniae</name>
    <dbReference type="NCBI Taxonomy" id="2911517"/>
    <lineage>
        <taxon>Bacteria</taxon>
        <taxon>Bacillati</taxon>
        <taxon>Actinomycetota</taxon>
        <taxon>Actinomycetes</taxon>
        <taxon>Mycobacteriales</taxon>
        <taxon>Gordoniaceae</taxon>
        <taxon>Gordonia</taxon>
    </lineage>
</organism>
<evidence type="ECO:0000256" key="1">
    <source>
        <dbReference type="SAM" id="MobiDB-lite"/>
    </source>
</evidence>
<keyword evidence="3" id="KW-1185">Reference proteome</keyword>
<dbReference type="EMBL" id="JAKKOR010000012">
    <property type="protein sequence ID" value="MCF8589979.1"/>
    <property type="molecule type" value="Genomic_DNA"/>
</dbReference>
<protein>
    <submittedName>
        <fullName evidence="2">Uncharacterized protein</fullName>
    </submittedName>
</protein>
<dbReference type="RefSeq" id="WP_236999179.1">
    <property type="nucleotide sequence ID" value="NZ_JAKKOR010000012.1"/>
</dbReference>
<feature type="region of interest" description="Disordered" evidence="1">
    <location>
        <begin position="61"/>
        <end position="81"/>
    </location>
</feature>
<evidence type="ECO:0000313" key="2">
    <source>
        <dbReference type="EMBL" id="MCF8589979.1"/>
    </source>
</evidence>
<evidence type="ECO:0000313" key="3">
    <source>
        <dbReference type="Proteomes" id="UP001200110"/>
    </source>
</evidence>
<comment type="caution">
    <text evidence="2">The sequence shown here is derived from an EMBL/GenBank/DDBJ whole genome shotgun (WGS) entry which is preliminary data.</text>
</comment>
<name>A0ABS9IWP0_9ACTN</name>
<dbReference type="Proteomes" id="UP001200110">
    <property type="component" value="Unassembled WGS sequence"/>
</dbReference>
<sequence length="81" mass="8767">MTAIGVPPSVAHRTVRNGHHAERLDVIGRGVRDGSLSAEMADAVGKAITMVDNRVGLDEHRRPEPLRSHARRTMTVHPTAA</sequence>
<proteinExistence type="predicted"/>